<organism evidence="2 3">
    <name type="scientific">Paraburkholderia piptadeniae</name>
    <dbReference type="NCBI Taxonomy" id="1701573"/>
    <lineage>
        <taxon>Bacteria</taxon>
        <taxon>Pseudomonadati</taxon>
        <taxon>Pseudomonadota</taxon>
        <taxon>Betaproteobacteria</taxon>
        <taxon>Burkholderiales</taxon>
        <taxon>Burkholderiaceae</taxon>
        <taxon>Paraburkholderia</taxon>
    </lineage>
</organism>
<evidence type="ECO:0000313" key="3">
    <source>
        <dbReference type="Proteomes" id="UP000195569"/>
    </source>
</evidence>
<evidence type="ECO:0000256" key="1">
    <source>
        <dbReference type="SAM" id="MobiDB-lite"/>
    </source>
</evidence>
<accession>A0A1N7RWC7</accession>
<comment type="caution">
    <text evidence="2">The sequence shown here is derived from an EMBL/GenBank/DDBJ whole genome shotgun (WGS) entry which is preliminary data.</text>
</comment>
<dbReference type="Proteomes" id="UP000195569">
    <property type="component" value="Unassembled WGS sequence"/>
</dbReference>
<reference evidence="2" key="1">
    <citation type="submission" date="2016-12" db="EMBL/GenBank/DDBJ databases">
        <authorList>
            <person name="Moulin L."/>
        </authorList>
    </citation>
    <scope>NUCLEOTIDE SEQUENCE [LARGE SCALE GENOMIC DNA]</scope>
    <source>
        <strain evidence="2">STM 7183</strain>
    </source>
</reference>
<name>A0A1N7RWC7_9BURK</name>
<protein>
    <submittedName>
        <fullName evidence="2">Uncharacterized protein</fullName>
    </submittedName>
</protein>
<proteinExistence type="predicted"/>
<keyword evidence="3" id="KW-1185">Reference proteome</keyword>
<evidence type="ECO:0000313" key="2">
    <source>
        <dbReference type="EMBL" id="SIT39397.1"/>
    </source>
</evidence>
<feature type="region of interest" description="Disordered" evidence="1">
    <location>
        <begin position="1"/>
        <end position="21"/>
    </location>
</feature>
<sequence length="57" mass="6424">MDSLSRSVRLATKSKHRAGVTTDRNRVAREGLLPRGVSIGPRDQFDFTRAVDASRRR</sequence>
<gene>
    <name evidence="2" type="ORF">BN2476_220004</name>
</gene>
<dbReference type="EMBL" id="CYGY02000022">
    <property type="protein sequence ID" value="SIT39397.1"/>
    <property type="molecule type" value="Genomic_DNA"/>
</dbReference>
<dbReference type="AlphaFoldDB" id="A0A1N7RWC7"/>